<evidence type="ECO:0000313" key="1">
    <source>
        <dbReference type="EMBL" id="GMH55390.1"/>
    </source>
</evidence>
<gene>
    <name evidence="1" type="ORF">TrRE_jg12920</name>
</gene>
<comment type="caution">
    <text evidence="1">The sequence shown here is derived from an EMBL/GenBank/DDBJ whole genome shotgun (WGS) entry which is preliminary data.</text>
</comment>
<protein>
    <submittedName>
        <fullName evidence="1">Uncharacterized protein</fullName>
    </submittedName>
</protein>
<dbReference type="AlphaFoldDB" id="A0A9W6ZSZ6"/>
<name>A0A9W6ZSZ6_9STRA</name>
<dbReference type="Proteomes" id="UP001165082">
    <property type="component" value="Unassembled WGS sequence"/>
</dbReference>
<reference evidence="1" key="1">
    <citation type="submission" date="2022-07" db="EMBL/GenBank/DDBJ databases">
        <title>Genome analysis of Parmales, a sister group of diatoms, reveals the evolutionary specialization of diatoms from phago-mixotrophs to photoautotrophs.</title>
        <authorList>
            <person name="Ban H."/>
            <person name="Sato S."/>
            <person name="Yoshikawa S."/>
            <person name="Kazumasa Y."/>
            <person name="Nakamura Y."/>
            <person name="Ichinomiya M."/>
            <person name="Saitoh K."/>
            <person name="Sato N."/>
            <person name="Blanc-Mathieu R."/>
            <person name="Endo H."/>
            <person name="Kuwata A."/>
            <person name="Ogata H."/>
        </authorList>
    </citation>
    <scope>NUCLEOTIDE SEQUENCE</scope>
</reference>
<sequence length="317" mass="35673">MRNGREWGDKIRELRGGIEEARGVIDRAMEEVNRGIEVKERGEEGGDVGGIVVEGFWGKRIADFKAVEGGEKEKEKEKEKAEPNVVTDKDEMDEMDDADLRGVELRSFSNLEELCDNRDFKRERPDELHGRMFHLLVARHKVQVGAELLKLLEGQEGWDRVSKVVDADVDRAAMDGRKVDGDRKVRTSKLVGALHAIMNGASEDKLRAVWELHHKEDVGGEGGGIEREEMEGVVELYSGSVMNAVKAMGGRAIDTIPPAKGRDLGVVGTTKHKKRLRKAFDRVAKRLMDVEQEAPHRIRCIYQWADKEHQGGEFDAR</sequence>
<evidence type="ECO:0000313" key="2">
    <source>
        <dbReference type="Proteomes" id="UP001165082"/>
    </source>
</evidence>
<accession>A0A9W6ZSZ6</accession>
<dbReference type="OrthoDB" id="43218at2759"/>
<proteinExistence type="predicted"/>
<dbReference type="EMBL" id="BRXZ01000840">
    <property type="protein sequence ID" value="GMH55390.1"/>
    <property type="molecule type" value="Genomic_DNA"/>
</dbReference>
<keyword evidence="2" id="KW-1185">Reference proteome</keyword>
<organism evidence="1 2">
    <name type="scientific">Triparma retinervis</name>
    <dbReference type="NCBI Taxonomy" id="2557542"/>
    <lineage>
        <taxon>Eukaryota</taxon>
        <taxon>Sar</taxon>
        <taxon>Stramenopiles</taxon>
        <taxon>Ochrophyta</taxon>
        <taxon>Bolidophyceae</taxon>
        <taxon>Parmales</taxon>
        <taxon>Triparmaceae</taxon>
        <taxon>Triparma</taxon>
    </lineage>
</organism>